<feature type="region of interest" description="Disordered" evidence="1">
    <location>
        <begin position="1"/>
        <end position="35"/>
    </location>
</feature>
<evidence type="ECO:0000313" key="2">
    <source>
        <dbReference type="EMBL" id="JAC68858.1"/>
    </source>
</evidence>
<evidence type="ECO:0000256" key="1">
    <source>
        <dbReference type="SAM" id="MobiDB-lite"/>
    </source>
</evidence>
<accession>A0A061RA41</accession>
<feature type="compositionally biased region" description="Basic and acidic residues" evidence="1">
    <location>
        <begin position="597"/>
        <end position="616"/>
    </location>
</feature>
<dbReference type="AlphaFoldDB" id="A0A061RA41"/>
<protein>
    <submittedName>
        <fullName evidence="2">Uncharacterized protein</fullName>
    </submittedName>
</protein>
<feature type="region of interest" description="Disordered" evidence="1">
    <location>
        <begin position="654"/>
        <end position="676"/>
    </location>
</feature>
<feature type="region of interest" description="Disordered" evidence="1">
    <location>
        <begin position="163"/>
        <end position="222"/>
    </location>
</feature>
<feature type="region of interest" description="Disordered" evidence="1">
    <location>
        <begin position="586"/>
        <end position="617"/>
    </location>
</feature>
<feature type="compositionally biased region" description="Polar residues" evidence="1">
    <location>
        <begin position="201"/>
        <end position="216"/>
    </location>
</feature>
<organism evidence="2">
    <name type="scientific">Tetraselmis sp. GSL018</name>
    <dbReference type="NCBI Taxonomy" id="582737"/>
    <lineage>
        <taxon>Eukaryota</taxon>
        <taxon>Viridiplantae</taxon>
        <taxon>Chlorophyta</taxon>
        <taxon>core chlorophytes</taxon>
        <taxon>Chlorodendrophyceae</taxon>
        <taxon>Chlorodendrales</taxon>
        <taxon>Chlorodendraceae</taxon>
        <taxon>Tetraselmis</taxon>
    </lineage>
</organism>
<sequence>MGREDKLPTLGKQSATTKRPKHSESGASSPHEFAWFGKRPATAPESFLRRPTHKVFPRTFDSFKAKESDYLPSNTAKLLTSYKRPWKPRSAEISEASAAVNSRASPISRAILVDRVSPNHITSAWVQAKKSGLLDTMTDASVRELEASVDALLAELHGALASSKQAPRLSISAPPEAKARSAAKPAQPPRGVARPPEKQRPSSPTKSPTRKATPSAQEKPLEWEEEAVQHRLTATQRVEQKLDELRTDPNALKKLNHLALMHQKGYKTTRIEAMKSQEVNHMRINRLALKVMAMIPLPGGDACDYDYEVRRRSPPIRPSCLHSRAALPSAFQEQIPKWKSEIERFTVSGGAPYPRGVEMSQVRQRRDDRKKHADEVVQRKAENFQRIQAWRVESAERHDRRIAEAQRLQKETAARELLERRLKTFMTISTGAMIFHDIRQAVLDSRKIRAEKERREKAVLLIYSWWARVRLKKRQTQDIGRLMRLKFLVRPWLTSAKEKVRKHHASIVKTLLNKLDGTNQVMIALRTFRHRVVKIQAHWRAAIKARQAKLNVLYLQWLRYETNLLKERRRQDAEYERRLKRELQMMHPSKRKATLKRQMENPTEKDTRPVKERSEDIVDTDGISSALQDEDIHAALAASKLPRSPGHISVDLHGDSDAEGEQVEFKPKRKVKSDQPGEDGLYLNYHLLKKLGIRALRHEMTPAELEKKRREEEEEEYRTRRVPKDIKSVICQIVYRRAKLKFARDVIAYQEELARYNSNAPFEKIRLELLEKAGLPAIPKMRKPVKPHVKIILDKNAMAFIHSKGVRMMQVREAEDRQRQADLEALMADG</sequence>
<name>A0A061RA41_9CHLO</name>
<gene>
    <name evidence="2" type="ORF">TSPGSL018_7766</name>
</gene>
<dbReference type="EMBL" id="GBEZ01017479">
    <property type="protein sequence ID" value="JAC68858.1"/>
    <property type="molecule type" value="Transcribed_RNA"/>
</dbReference>
<reference evidence="2" key="1">
    <citation type="submission" date="2014-05" db="EMBL/GenBank/DDBJ databases">
        <title>The transcriptome of the halophilic microalga Tetraselmis sp. GSL018 isolated from the Great Salt Lake, Utah.</title>
        <authorList>
            <person name="Jinkerson R.E."/>
            <person name="D'Adamo S."/>
            <person name="Posewitz M.C."/>
        </authorList>
    </citation>
    <scope>NUCLEOTIDE SEQUENCE</scope>
    <source>
        <strain evidence="2">GSL018</strain>
    </source>
</reference>
<proteinExistence type="predicted"/>